<dbReference type="InterPro" id="IPR050430">
    <property type="entry name" value="Peptidase_S1"/>
</dbReference>
<feature type="domain" description="Peptidase S1" evidence="8">
    <location>
        <begin position="56"/>
        <end position="284"/>
    </location>
</feature>
<dbReference type="FunFam" id="2.40.10.10:FF:000034">
    <property type="entry name" value="Eupolytin"/>
    <property type="match status" value="1"/>
</dbReference>
<organism evidence="9 10">
    <name type="scientific">Gryllus longicercus</name>
    <dbReference type="NCBI Taxonomy" id="2509291"/>
    <lineage>
        <taxon>Eukaryota</taxon>
        <taxon>Metazoa</taxon>
        <taxon>Ecdysozoa</taxon>
        <taxon>Arthropoda</taxon>
        <taxon>Hexapoda</taxon>
        <taxon>Insecta</taxon>
        <taxon>Pterygota</taxon>
        <taxon>Neoptera</taxon>
        <taxon>Polyneoptera</taxon>
        <taxon>Orthoptera</taxon>
        <taxon>Ensifera</taxon>
        <taxon>Gryllidea</taxon>
        <taxon>Grylloidea</taxon>
        <taxon>Gryllidae</taxon>
        <taxon>Gryllinae</taxon>
        <taxon>Gryllus</taxon>
    </lineage>
</organism>
<dbReference type="InterPro" id="IPR033116">
    <property type="entry name" value="TRYPSIN_SER"/>
</dbReference>
<dbReference type="InterPro" id="IPR009003">
    <property type="entry name" value="Peptidase_S1_PA"/>
</dbReference>
<dbReference type="PROSITE" id="PS00134">
    <property type="entry name" value="TRYPSIN_HIS"/>
    <property type="match status" value="1"/>
</dbReference>
<gene>
    <name evidence="9" type="ORF">R5R35_006905</name>
</gene>
<name>A0AAN9Z2J2_9ORTH</name>
<reference evidence="9 10" key="1">
    <citation type="submission" date="2024-03" db="EMBL/GenBank/DDBJ databases">
        <title>The genome assembly and annotation of the cricket Gryllus longicercus Weissman &amp; Gray.</title>
        <authorList>
            <person name="Szrajer S."/>
            <person name="Gray D."/>
            <person name="Ylla G."/>
        </authorList>
    </citation>
    <scope>NUCLEOTIDE SEQUENCE [LARGE SCALE GENOMIC DNA]</scope>
    <source>
        <strain evidence="9">DAG 2021-001</strain>
        <tissue evidence="9">Whole body minus gut</tissue>
    </source>
</reference>
<dbReference type="PANTHER" id="PTHR24276:SF98">
    <property type="entry name" value="FI18310P1-RELATED"/>
    <property type="match status" value="1"/>
</dbReference>
<sequence>MKTILVIALLCVAAQAKHHRSHHQKAASHIDHPSVHGVLQVVDEVEGAPKYPAPRVISGIQATRGQFPYQVALYLNGRSFCGGSLISTRWVLTAAHCASGISTFTVYLGAQNLNAANEEGRVIIETTSKIVHPSYSSLLISNDVAVVNLNQDVQLNNLIQTISLASGSNLFEGSAARVSGWGKTSDASNAVSPQLNYVDLTIISNSVCAQTFGSLIIRSSNICTQGVGERGVCNGDSGGPLIDLQSGKQIGIASFVSSAGCQSGSPNGFVRVTSFAAWISQNTGIAI</sequence>
<dbReference type="Gene3D" id="2.40.10.10">
    <property type="entry name" value="Trypsin-like serine proteases"/>
    <property type="match status" value="2"/>
</dbReference>
<evidence type="ECO:0000256" key="7">
    <source>
        <dbReference type="SAM" id="SignalP"/>
    </source>
</evidence>
<keyword evidence="4 6" id="KW-0720">Serine protease</keyword>
<dbReference type="GO" id="GO:0006508">
    <property type="term" value="P:proteolysis"/>
    <property type="evidence" value="ECO:0007669"/>
    <property type="project" value="UniProtKB-KW"/>
</dbReference>
<protein>
    <recommendedName>
        <fullName evidence="8">Peptidase S1 domain-containing protein</fullName>
    </recommendedName>
</protein>
<proteinExistence type="inferred from homology"/>
<evidence type="ECO:0000256" key="4">
    <source>
        <dbReference type="ARBA" id="ARBA00022825"/>
    </source>
</evidence>
<evidence type="ECO:0000313" key="9">
    <source>
        <dbReference type="EMBL" id="KAK7865648.1"/>
    </source>
</evidence>
<keyword evidence="2 6" id="KW-0645">Protease</keyword>
<dbReference type="CDD" id="cd00190">
    <property type="entry name" value="Tryp_SPc"/>
    <property type="match status" value="1"/>
</dbReference>
<evidence type="ECO:0000256" key="5">
    <source>
        <dbReference type="ARBA" id="ARBA00023157"/>
    </source>
</evidence>
<dbReference type="GO" id="GO:0004252">
    <property type="term" value="F:serine-type endopeptidase activity"/>
    <property type="evidence" value="ECO:0007669"/>
    <property type="project" value="InterPro"/>
</dbReference>
<evidence type="ECO:0000313" key="10">
    <source>
        <dbReference type="Proteomes" id="UP001378592"/>
    </source>
</evidence>
<dbReference type="InterPro" id="IPR043504">
    <property type="entry name" value="Peptidase_S1_PA_chymotrypsin"/>
</dbReference>
<comment type="caution">
    <text evidence="9">The sequence shown here is derived from an EMBL/GenBank/DDBJ whole genome shotgun (WGS) entry which is preliminary data.</text>
</comment>
<evidence type="ECO:0000256" key="1">
    <source>
        <dbReference type="ARBA" id="ARBA00007664"/>
    </source>
</evidence>
<accession>A0AAN9Z2J2</accession>
<dbReference type="PROSITE" id="PS50240">
    <property type="entry name" value="TRYPSIN_DOM"/>
    <property type="match status" value="1"/>
</dbReference>
<dbReference type="PRINTS" id="PR00722">
    <property type="entry name" value="CHYMOTRYPSIN"/>
</dbReference>
<dbReference type="PANTHER" id="PTHR24276">
    <property type="entry name" value="POLYSERASE-RELATED"/>
    <property type="match status" value="1"/>
</dbReference>
<evidence type="ECO:0000256" key="2">
    <source>
        <dbReference type="ARBA" id="ARBA00022670"/>
    </source>
</evidence>
<dbReference type="SMART" id="SM00020">
    <property type="entry name" value="Tryp_SPc"/>
    <property type="match status" value="1"/>
</dbReference>
<dbReference type="InterPro" id="IPR018114">
    <property type="entry name" value="TRYPSIN_HIS"/>
</dbReference>
<comment type="similarity">
    <text evidence="1">Belongs to the peptidase S1 family.</text>
</comment>
<dbReference type="Proteomes" id="UP001378592">
    <property type="component" value="Unassembled WGS sequence"/>
</dbReference>
<feature type="chain" id="PRO_5042907736" description="Peptidase S1 domain-containing protein" evidence="7">
    <location>
        <begin position="17"/>
        <end position="287"/>
    </location>
</feature>
<evidence type="ECO:0000256" key="6">
    <source>
        <dbReference type="RuleBase" id="RU363034"/>
    </source>
</evidence>
<dbReference type="Pfam" id="PF00089">
    <property type="entry name" value="Trypsin"/>
    <property type="match status" value="1"/>
</dbReference>
<dbReference type="AlphaFoldDB" id="A0AAN9Z2J2"/>
<keyword evidence="10" id="KW-1185">Reference proteome</keyword>
<dbReference type="InterPro" id="IPR001254">
    <property type="entry name" value="Trypsin_dom"/>
</dbReference>
<keyword evidence="5" id="KW-1015">Disulfide bond</keyword>
<keyword evidence="7" id="KW-0732">Signal</keyword>
<keyword evidence="3 6" id="KW-0378">Hydrolase</keyword>
<evidence type="ECO:0000256" key="3">
    <source>
        <dbReference type="ARBA" id="ARBA00022801"/>
    </source>
</evidence>
<dbReference type="SUPFAM" id="SSF50494">
    <property type="entry name" value="Trypsin-like serine proteases"/>
    <property type="match status" value="1"/>
</dbReference>
<dbReference type="EMBL" id="JAZDUA010000169">
    <property type="protein sequence ID" value="KAK7865648.1"/>
    <property type="molecule type" value="Genomic_DNA"/>
</dbReference>
<evidence type="ECO:0000259" key="8">
    <source>
        <dbReference type="PROSITE" id="PS50240"/>
    </source>
</evidence>
<dbReference type="PROSITE" id="PS00135">
    <property type="entry name" value="TRYPSIN_SER"/>
    <property type="match status" value="1"/>
</dbReference>
<dbReference type="InterPro" id="IPR001314">
    <property type="entry name" value="Peptidase_S1A"/>
</dbReference>
<feature type="signal peptide" evidence="7">
    <location>
        <begin position="1"/>
        <end position="16"/>
    </location>
</feature>